<dbReference type="Pfam" id="PF00075">
    <property type="entry name" value="RNase_H"/>
    <property type="match status" value="1"/>
</dbReference>
<dbReference type="SUPFAM" id="SSF53098">
    <property type="entry name" value="Ribonuclease H-like"/>
    <property type="match status" value="1"/>
</dbReference>
<keyword evidence="3" id="KW-1185">Reference proteome</keyword>
<dbReference type="Gene3D" id="3.30.420.10">
    <property type="entry name" value="Ribonuclease H-like superfamily/Ribonuclease H"/>
    <property type="match status" value="1"/>
</dbReference>
<dbReference type="GO" id="GO:0004523">
    <property type="term" value="F:RNA-DNA hybrid ribonuclease activity"/>
    <property type="evidence" value="ECO:0007669"/>
    <property type="project" value="InterPro"/>
</dbReference>
<reference evidence="2" key="1">
    <citation type="submission" date="2023-06" db="EMBL/GenBank/DDBJ databases">
        <title>Reference genome for the Northern bat (Eptesicus nilssonii), a most northern bat species.</title>
        <authorList>
            <person name="Laine V.N."/>
            <person name="Pulliainen A.T."/>
            <person name="Lilley T.M."/>
        </authorList>
    </citation>
    <scope>NUCLEOTIDE SEQUENCE</scope>
    <source>
        <strain evidence="2">BLF_Eptnil</strain>
        <tissue evidence="2">Kidney</tissue>
    </source>
</reference>
<evidence type="ECO:0000259" key="1">
    <source>
        <dbReference type="Pfam" id="PF00075"/>
    </source>
</evidence>
<accession>A0AA40LWU0</accession>
<gene>
    <name evidence="2" type="ORF">QTO34_000688</name>
</gene>
<evidence type="ECO:0000313" key="2">
    <source>
        <dbReference type="EMBL" id="KAK1346828.1"/>
    </source>
</evidence>
<comment type="caution">
    <text evidence="2">The sequence shown here is derived from an EMBL/GenBank/DDBJ whole genome shotgun (WGS) entry which is preliminary data.</text>
</comment>
<sequence>MSNTRITQYQALLLDRPHIRFHKTLAINPASLLPDDDLEEPIHDCIAVTDTVQTARPDLTDVLLSSPDEVLFTDGSSYVLDGIRYVGTAVVTLDHTIWAQSLNRGTSAQKAELLALIQALQWGHSAIHGKEGYQLQPERTLKIRHSLIRVDQAAKEATQKPVGPLQVLVTLADPDLWQTHSYTKQEEELAEQKQAIRTKWLVDPTR</sequence>
<dbReference type="InterPro" id="IPR002156">
    <property type="entry name" value="RNaseH_domain"/>
</dbReference>
<protein>
    <recommendedName>
        <fullName evidence="1">RNase H type-1 domain-containing protein</fullName>
    </recommendedName>
</protein>
<proteinExistence type="predicted"/>
<dbReference type="EMBL" id="JAULJE010000001">
    <property type="protein sequence ID" value="KAK1346828.1"/>
    <property type="molecule type" value="Genomic_DNA"/>
</dbReference>
<organism evidence="2 3">
    <name type="scientific">Cnephaeus nilssonii</name>
    <name type="common">Northern bat</name>
    <name type="synonym">Eptesicus nilssonii</name>
    <dbReference type="NCBI Taxonomy" id="3371016"/>
    <lineage>
        <taxon>Eukaryota</taxon>
        <taxon>Metazoa</taxon>
        <taxon>Chordata</taxon>
        <taxon>Craniata</taxon>
        <taxon>Vertebrata</taxon>
        <taxon>Euteleostomi</taxon>
        <taxon>Mammalia</taxon>
        <taxon>Eutheria</taxon>
        <taxon>Laurasiatheria</taxon>
        <taxon>Chiroptera</taxon>
        <taxon>Yangochiroptera</taxon>
        <taxon>Vespertilionidae</taxon>
        <taxon>Cnephaeus</taxon>
    </lineage>
</organism>
<dbReference type="GO" id="GO:0003676">
    <property type="term" value="F:nucleic acid binding"/>
    <property type="evidence" value="ECO:0007669"/>
    <property type="project" value="InterPro"/>
</dbReference>
<dbReference type="InterPro" id="IPR012337">
    <property type="entry name" value="RNaseH-like_sf"/>
</dbReference>
<name>A0AA40LWU0_CNENI</name>
<feature type="domain" description="RNase H type-1" evidence="1">
    <location>
        <begin position="69"/>
        <end position="122"/>
    </location>
</feature>
<evidence type="ECO:0000313" key="3">
    <source>
        <dbReference type="Proteomes" id="UP001177744"/>
    </source>
</evidence>
<dbReference type="Proteomes" id="UP001177744">
    <property type="component" value="Unassembled WGS sequence"/>
</dbReference>
<dbReference type="AlphaFoldDB" id="A0AA40LWU0"/>
<dbReference type="InterPro" id="IPR036397">
    <property type="entry name" value="RNaseH_sf"/>
</dbReference>